<dbReference type="CDD" id="cd17470">
    <property type="entry name" value="T3SS_Flik_C"/>
    <property type="match status" value="1"/>
</dbReference>
<dbReference type="InterPro" id="IPR052563">
    <property type="entry name" value="FliK"/>
</dbReference>
<sequence length="492" mass="52321">MQTLMIDMAQLLPMANAVQAPGPGAGKTDFAQMLQLFADSQGQAAELLSPFVFHEQNQGGLPTDLFAPLADLLQAQLADLPQELQAQSPELQELFFLLQQGVLPEMPVAQALNAPAQQQNQEVVPAPVLGSKYAAAPPAPGAQFTAQHPFGGAARPDPAPQAEMAQAESVPRGQVSGTNGETTAPGAVIPVGRRPGDVLFPEARAVVLEPTADQGRRLEPEAAPLRTLRQDLGGRAERELTDARFAALIAPRTLQGEAPRVGEGSRLDAFLSQAEAAGEDSSRVQGAASRQGQSDLGSLLHRGAPQSFPLPAAAPPAETGTAFSVEAQRAQTAGVDPTPSQGLKLPSGATVPENHVLNQVMERLQVRNTGERSVMTLRLNPKELGELRMELVMEKGVLKAQILAQNTQVQEVLERNLFRLREALEGQGVKIESFEVGLDDGRRNGGQHGFEQRPEQAFEEPRKAVRVAADLERESERPAAVTGAGAGINLRI</sequence>
<feature type="compositionally biased region" description="Low complexity" evidence="1">
    <location>
        <begin position="304"/>
        <end position="317"/>
    </location>
</feature>
<dbReference type="Pfam" id="PF02120">
    <property type="entry name" value="Flg_hook"/>
    <property type="match status" value="1"/>
</dbReference>
<dbReference type="InterPro" id="IPR038610">
    <property type="entry name" value="FliK-like_C_sf"/>
</dbReference>
<feature type="region of interest" description="Disordered" evidence="1">
    <location>
        <begin position="152"/>
        <end position="195"/>
    </location>
</feature>
<dbReference type="Proteomes" id="UP000035068">
    <property type="component" value="Unassembled WGS sequence"/>
</dbReference>
<gene>
    <name evidence="3" type="ORF">GFER_02435</name>
</gene>
<feature type="domain" description="Flagellar hook-length control protein-like C-terminal" evidence="2">
    <location>
        <begin position="363"/>
        <end position="443"/>
    </location>
</feature>
<dbReference type="PANTHER" id="PTHR37533:SF2">
    <property type="entry name" value="FLAGELLAR HOOK-LENGTH CONTROL PROTEIN"/>
    <property type="match status" value="1"/>
</dbReference>
<dbReference type="PANTHER" id="PTHR37533">
    <property type="entry name" value="FLAGELLAR HOOK-LENGTH CONTROL PROTEIN"/>
    <property type="match status" value="1"/>
</dbReference>
<name>A0A0C2DVU0_9BACT</name>
<evidence type="ECO:0000259" key="2">
    <source>
        <dbReference type="Pfam" id="PF02120"/>
    </source>
</evidence>
<protein>
    <recommendedName>
        <fullName evidence="2">Flagellar hook-length control protein-like C-terminal domain-containing protein</fullName>
    </recommendedName>
</protein>
<reference evidence="3 4" key="1">
    <citation type="submission" date="2014-12" db="EMBL/GenBank/DDBJ databases">
        <title>Genomes of Geoalkalibacter ferrihydriticus and Geoalkalibacter subterraneus, two haloalkaliphilic metal-reducing members of the Geobacteraceae.</title>
        <authorList>
            <person name="Badalamenti J.P."/>
            <person name="Torres C.I."/>
            <person name="Krajmalnik-Brown R."/>
            <person name="Bond D.R."/>
        </authorList>
    </citation>
    <scope>NUCLEOTIDE SEQUENCE [LARGE SCALE GENOMIC DNA]</scope>
    <source>
        <strain evidence="3 4">DSM 17813</strain>
    </source>
</reference>
<evidence type="ECO:0000313" key="3">
    <source>
        <dbReference type="EMBL" id="KIH77564.1"/>
    </source>
</evidence>
<dbReference type="RefSeq" id="WP_040095712.1">
    <property type="nucleotide sequence ID" value="NZ_JWJD01000001.1"/>
</dbReference>
<comment type="caution">
    <text evidence="3">The sequence shown here is derived from an EMBL/GenBank/DDBJ whole genome shotgun (WGS) entry which is preliminary data.</text>
</comment>
<feature type="region of interest" description="Disordered" evidence="1">
    <location>
        <begin position="331"/>
        <end position="350"/>
    </location>
</feature>
<keyword evidence="4" id="KW-1185">Reference proteome</keyword>
<feature type="region of interest" description="Disordered" evidence="1">
    <location>
        <begin position="277"/>
        <end position="320"/>
    </location>
</feature>
<organism evidence="3 4">
    <name type="scientific">Geoalkalibacter ferrihydriticus DSM 17813</name>
    <dbReference type="NCBI Taxonomy" id="1121915"/>
    <lineage>
        <taxon>Bacteria</taxon>
        <taxon>Pseudomonadati</taxon>
        <taxon>Thermodesulfobacteriota</taxon>
        <taxon>Desulfuromonadia</taxon>
        <taxon>Desulfuromonadales</taxon>
        <taxon>Geoalkalibacteraceae</taxon>
        <taxon>Geoalkalibacter</taxon>
    </lineage>
</organism>
<dbReference type="InterPro" id="IPR021136">
    <property type="entry name" value="Flagellar_hook_control-like_C"/>
</dbReference>
<dbReference type="EMBL" id="JWJD01000001">
    <property type="protein sequence ID" value="KIH77564.1"/>
    <property type="molecule type" value="Genomic_DNA"/>
</dbReference>
<evidence type="ECO:0000313" key="4">
    <source>
        <dbReference type="Proteomes" id="UP000035068"/>
    </source>
</evidence>
<dbReference type="Gene3D" id="3.30.750.140">
    <property type="match status" value="1"/>
</dbReference>
<accession>A0A0C2DVU0</accession>
<evidence type="ECO:0000256" key="1">
    <source>
        <dbReference type="SAM" id="MobiDB-lite"/>
    </source>
</evidence>
<dbReference type="AlphaFoldDB" id="A0A0C2DVU0"/>
<proteinExistence type="predicted"/>